<keyword evidence="3" id="KW-1185">Reference proteome</keyword>
<organism evidence="2 3">
    <name type="scientific">Panicum miliaceum</name>
    <name type="common">Proso millet</name>
    <name type="synonym">Broomcorn millet</name>
    <dbReference type="NCBI Taxonomy" id="4540"/>
    <lineage>
        <taxon>Eukaryota</taxon>
        <taxon>Viridiplantae</taxon>
        <taxon>Streptophyta</taxon>
        <taxon>Embryophyta</taxon>
        <taxon>Tracheophyta</taxon>
        <taxon>Spermatophyta</taxon>
        <taxon>Magnoliopsida</taxon>
        <taxon>Liliopsida</taxon>
        <taxon>Poales</taxon>
        <taxon>Poaceae</taxon>
        <taxon>PACMAD clade</taxon>
        <taxon>Panicoideae</taxon>
        <taxon>Panicodae</taxon>
        <taxon>Paniceae</taxon>
        <taxon>Panicinae</taxon>
        <taxon>Panicum</taxon>
        <taxon>Panicum sect. Panicum</taxon>
    </lineage>
</organism>
<evidence type="ECO:0000259" key="1">
    <source>
        <dbReference type="Pfam" id="PF00931"/>
    </source>
</evidence>
<dbReference type="SUPFAM" id="SSF52540">
    <property type="entry name" value="P-loop containing nucleoside triphosphate hydrolases"/>
    <property type="match status" value="1"/>
</dbReference>
<dbReference type="PANTHER" id="PTHR33377:SF102">
    <property type="entry name" value="OS02G0199200 PROTEIN"/>
    <property type="match status" value="1"/>
</dbReference>
<feature type="domain" description="NB-ARC" evidence="1">
    <location>
        <begin position="186"/>
        <end position="358"/>
    </location>
</feature>
<protein>
    <recommendedName>
        <fullName evidence="1">NB-ARC domain-containing protein</fullName>
    </recommendedName>
</protein>
<dbReference type="InterPro" id="IPR027417">
    <property type="entry name" value="P-loop_NTPase"/>
</dbReference>
<reference evidence="3" key="1">
    <citation type="journal article" date="2019" name="Nat. Commun.">
        <title>The genome of broomcorn millet.</title>
        <authorList>
            <person name="Zou C."/>
            <person name="Miki D."/>
            <person name="Li D."/>
            <person name="Tang Q."/>
            <person name="Xiao L."/>
            <person name="Rajput S."/>
            <person name="Deng P."/>
            <person name="Jia W."/>
            <person name="Huang R."/>
            <person name="Zhang M."/>
            <person name="Sun Y."/>
            <person name="Hu J."/>
            <person name="Fu X."/>
            <person name="Schnable P.S."/>
            <person name="Li F."/>
            <person name="Zhang H."/>
            <person name="Feng B."/>
            <person name="Zhu X."/>
            <person name="Liu R."/>
            <person name="Schnable J.C."/>
            <person name="Zhu J.-K."/>
            <person name="Zhang H."/>
        </authorList>
    </citation>
    <scope>NUCLEOTIDE SEQUENCE [LARGE SCALE GENOMIC DNA]</scope>
</reference>
<dbReference type="AlphaFoldDB" id="A0A3L6RMR9"/>
<proteinExistence type="predicted"/>
<comment type="caution">
    <text evidence="2">The sequence shown here is derived from an EMBL/GenBank/DDBJ whole genome shotgun (WGS) entry which is preliminary data.</text>
</comment>
<dbReference type="OrthoDB" id="648973at2759"/>
<dbReference type="GO" id="GO:0043531">
    <property type="term" value="F:ADP binding"/>
    <property type="evidence" value="ECO:0007669"/>
    <property type="project" value="InterPro"/>
</dbReference>
<dbReference type="EMBL" id="PQIB02000007">
    <property type="protein sequence ID" value="RLN07136.1"/>
    <property type="molecule type" value="Genomic_DNA"/>
</dbReference>
<sequence length="499" mass="53855">MAEAVVFAVVADVVGRAISLLAGQLQLRDRRGVDAKLRRLQHLVVKLESAVEAAGARRITSRALLEWLSELAGAAHRGRYFLDAFGGEMTDEDEGDGHGDGGLRPSLFSPSSFNPAKRLRVAARRMLFRGGGVGELDGVLANMEGVSGDLSEFIMLLQCCPPAVHRPLATNIYADSQMFGRHLERRRVIDFLLQDDDGGGGELGVLPIIGRAGQGKTTLVQHVCDEPAVRRRFSLILLLDFHCMSLTVASETVKLLRSLFTVASTSSAGLAGAGELLRLLERKLRGERFLAVFGNVDTRKKQVINAIMPALRRGRRGSRVVVTGSGKHVADLGTTEPVTLRPLPPAEYWFFFKAHAFGGADDAEADPRLAAVGQAIAKRLRGCFLGAKVVGALLRSRPDHRLWRRVLTASHAEPSWLGNGGVTAAARSLLPPHVTVRGVAVSGSPVRGLVGLQDASLTASPHGRGGGRPELPVLLCKTVFPSYFLYYTAYCTIEREDKQ</sequence>
<dbReference type="Pfam" id="PF00931">
    <property type="entry name" value="NB-ARC"/>
    <property type="match status" value="1"/>
</dbReference>
<dbReference type="Gene3D" id="3.40.50.300">
    <property type="entry name" value="P-loop containing nucleotide triphosphate hydrolases"/>
    <property type="match status" value="1"/>
</dbReference>
<dbReference type="InterPro" id="IPR002182">
    <property type="entry name" value="NB-ARC"/>
</dbReference>
<dbReference type="Proteomes" id="UP000275267">
    <property type="component" value="Unassembled WGS sequence"/>
</dbReference>
<evidence type="ECO:0000313" key="2">
    <source>
        <dbReference type="EMBL" id="RLN07136.1"/>
    </source>
</evidence>
<dbReference type="PANTHER" id="PTHR33377">
    <property type="entry name" value="OS10G0134700 PROTEIN-RELATED"/>
    <property type="match status" value="1"/>
</dbReference>
<gene>
    <name evidence="2" type="ORF">C2845_PM11G20260</name>
</gene>
<dbReference type="STRING" id="4540.A0A3L6RMR9"/>
<evidence type="ECO:0000313" key="3">
    <source>
        <dbReference type="Proteomes" id="UP000275267"/>
    </source>
</evidence>
<name>A0A3L6RMR9_PANMI</name>
<accession>A0A3L6RMR9</accession>